<evidence type="ECO:0000313" key="2">
    <source>
        <dbReference type="Proteomes" id="UP001315686"/>
    </source>
</evidence>
<evidence type="ECO:0000313" key="1">
    <source>
        <dbReference type="EMBL" id="MBT0957487.1"/>
    </source>
</evidence>
<keyword evidence="2" id="KW-1185">Reference proteome</keyword>
<dbReference type="RefSeq" id="WP_327793718.1">
    <property type="nucleotide sequence ID" value="NZ_JADQAZ010000002.1"/>
</dbReference>
<sequence length="102" mass="10524">MSKTAMNTMITKLKFGANVLMATSLVAVAGGYFLMGGQSASAASFLFTAPTPAWETASVPATDMTMAQRIGQEALVRAQTARTLASNETHGAGKLAQLAAQN</sequence>
<name>A0AAP2CN57_9RHOB</name>
<proteinExistence type="predicted"/>
<comment type="caution">
    <text evidence="1">The sequence shown here is derived from an EMBL/GenBank/DDBJ whole genome shotgun (WGS) entry which is preliminary data.</text>
</comment>
<dbReference type="EMBL" id="JADQAZ010000002">
    <property type="protein sequence ID" value="MBT0957487.1"/>
    <property type="molecule type" value="Genomic_DNA"/>
</dbReference>
<accession>A0AAP2CN57</accession>
<organism evidence="1 2">
    <name type="scientific">Harenicola maris</name>
    <dbReference type="NCBI Taxonomy" id="2841044"/>
    <lineage>
        <taxon>Bacteria</taxon>
        <taxon>Pseudomonadati</taxon>
        <taxon>Pseudomonadota</taxon>
        <taxon>Alphaproteobacteria</taxon>
        <taxon>Rhodobacterales</taxon>
        <taxon>Paracoccaceae</taxon>
        <taxon>Harenicola</taxon>
    </lineage>
</organism>
<dbReference type="AlphaFoldDB" id="A0AAP2CN57"/>
<reference evidence="1 2" key="1">
    <citation type="journal article" date="2021" name="Arch. Microbiol.">
        <title>Harenicola maris gen. nov., sp. nov. isolated from the Sea of Japan shallow sediments.</title>
        <authorList>
            <person name="Romanenko L.A."/>
            <person name="Kurilenko V.V."/>
            <person name="Chernysheva N.Y."/>
            <person name="Tekutyeva L.A."/>
            <person name="Velansky P.V."/>
            <person name="Svetashev V.I."/>
            <person name="Isaeva M.P."/>
        </authorList>
    </citation>
    <scope>NUCLEOTIDE SEQUENCE [LARGE SCALE GENOMIC DNA]</scope>
    <source>
        <strain evidence="1 2">KMM 3653</strain>
    </source>
</reference>
<dbReference type="Proteomes" id="UP001315686">
    <property type="component" value="Unassembled WGS sequence"/>
</dbReference>
<gene>
    <name evidence="1" type="ORF">IV417_08815</name>
</gene>
<protein>
    <submittedName>
        <fullName evidence="1">Uncharacterized protein</fullName>
    </submittedName>
</protein>